<dbReference type="RefSeq" id="WP_013559843.1">
    <property type="nucleotide sequence ID" value="NC_014960.1"/>
</dbReference>
<comment type="similarity">
    <text evidence="1 9">Belongs to the endoribonuclease YbeY family.</text>
</comment>
<dbReference type="HAMAP" id="MF_00009">
    <property type="entry name" value="Endoribonucl_YbeY"/>
    <property type="match status" value="1"/>
</dbReference>
<feature type="binding site" evidence="9">
    <location>
        <position position="121"/>
    </location>
    <ligand>
        <name>Zn(2+)</name>
        <dbReference type="ChEBI" id="CHEBI:29105"/>
        <note>catalytic</note>
    </ligand>
</feature>
<keyword evidence="9" id="KW-0963">Cytoplasm</keyword>
<dbReference type="FunCoup" id="E8N4U7">
    <property type="interactions" value="337"/>
</dbReference>
<evidence type="ECO:0000256" key="4">
    <source>
        <dbReference type="ARBA" id="ARBA00022722"/>
    </source>
</evidence>
<keyword evidence="4 9" id="KW-0540">Nuclease</keyword>
<dbReference type="GO" id="GO:0004222">
    <property type="term" value="F:metalloendopeptidase activity"/>
    <property type="evidence" value="ECO:0007669"/>
    <property type="project" value="InterPro"/>
</dbReference>
<keyword evidence="3 9" id="KW-0698">rRNA processing</keyword>
<dbReference type="eggNOG" id="COG0319">
    <property type="taxonomic scope" value="Bacteria"/>
</dbReference>
<keyword evidence="6 9" id="KW-0255">Endonuclease</keyword>
<feature type="binding site" evidence="9">
    <location>
        <position position="111"/>
    </location>
    <ligand>
        <name>Zn(2+)</name>
        <dbReference type="ChEBI" id="CHEBI:29105"/>
        <note>catalytic</note>
    </ligand>
</feature>
<name>E8N4U7_ANATU</name>
<reference evidence="10 11" key="1">
    <citation type="submission" date="2010-12" db="EMBL/GenBank/DDBJ databases">
        <title>Whole genome sequence of Anaerolinea thermophila UNI-1.</title>
        <authorList>
            <person name="Narita-Yamada S."/>
            <person name="Kishi E."/>
            <person name="Watanabe Y."/>
            <person name="Takasaki K."/>
            <person name="Ankai A."/>
            <person name="Oguchi A."/>
            <person name="Fukui S."/>
            <person name="Takahashi M."/>
            <person name="Yashiro I."/>
            <person name="Hosoyama A."/>
            <person name="Sekiguchi Y."/>
            <person name="Hanada S."/>
            <person name="Fujita N."/>
        </authorList>
    </citation>
    <scope>NUCLEOTIDE SEQUENCE [LARGE SCALE GENOMIC DNA]</scope>
    <source>
        <strain evidence="11">DSM 14523 / JCM 11388 / NBRC 100420 / UNI-1</strain>
    </source>
</reference>
<evidence type="ECO:0000256" key="9">
    <source>
        <dbReference type="HAMAP-Rule" id="MF_00009"/>
    </source>
</evidence>
<keyword evidence="11" id="KW-1185">Reference proteome</keyword>
<dbReference type="EC" id="3.1.-.-" evidence="9"/>
<dbReference type="InterPro" id="IPR023091">
    <property type="entry name" value="MetalPrtase_cat_dom_sf_prd"/>
</dbReference>
<evidence type="ECO:0000313" key="10">
    <source>
        <dbReference type="EMBL" id="BAJ63461.1"/>
    </source>
</evidence>
<dbReference type="Pfam" id="PF02130">
    <property type="entry name" value="YbeY"/>
    <property type="match status" value="1"/>
</dbReference>
<evidence type="ECO:0000256" key="6">
    <source>
        <dbReference type="ARBA" id="ARBA00022759"/>
    </source>
</evidence>
<dbReference type="PROSITE" id="PS01306">
    <property type="entry name" value="UPF0054"/>
    <property type="match status" value="1"/>
</dbReference>
<keyword evidence="7 9" id="KW-0378">Hydrolase</keyword>
<dbReference type="NCBIfam" id="TIGR00043">
    <property type="entry name" value="rRNA maturation RNase YbeY"/>
    <property type="match status" value="1"/>
</dbReference>
<dbReference type="AlphaFoldDB" id="E8N4U7"/>
<evidence type="ECO:0000256" key="2">
    <source>
        <dbReference type="ARBA" id="ARBA00022517"/>
    </source>
</evidence>
<comment type="subcellular location">
    <subcellularLocation>
        <location evidence="9">Cytoplasm</location>
    </subcellularLocation>
</comment>
<comment type="function">
    <text evidence="9">Single strand-specific metallo-endoribonuclease involved in late-stage 70S ribosome quality control and in maturation of the 3' terminus of the 16S rRNA.</text>
</comment>
<protein>
    <recommendedName>
        <fullName evidence="9">Endoribonuclease YbeY</fullName>
        <ecNumber evidence="9">3.1.-.-</ecNumber>
    </recommendedName>
</protein>
<feature type="binding site" evidence="9">
    <location>
        <position position="115"/>
    </location>
    <ligand>
        <name>Zn(2+)</name>
        <dbReference type="ChEBI" id="CHEBI:29105"/>
        <note>catalytic</note>
    </ligand>
</feature>
<accession>E8N4U7</accession>
<gene>
    <name evidence="9" type="primary">ybeY</name>
    <name evidence="10" type="ordered locus">ANT_14330</name>
</gene>
<comment type="cofactor">
    <cofactor evidence="9">
        <name>Zn(2+)</name>
        <dbReference type="ChEBI" id="CHEBI:29105"/>
    </cofactor>
    <text evidence="9">Binds 1 zinc ion.</text>
</comment>
<keyword evidence="8 9" id="KW-0862">Zinc</keyword>
<evidence type="ECO:0000256" key="3">
    <source>
        <dbReference type="ARBA" id="ARBA00022552"/>
    </source>
</evidence>
<dbReference type="GO" id="GO:0006364">
    <property type="term" value="P:rRNA processing"/>
    <property type="evidence" value="ECO:0007669"/>
    <property type="project" value="UniProtKB-UniRule"/>
</dbReference>
<keyword evidence="2 9" id="KW-0690">Ribosome biogenesis</keyword>
<dbReference type="InParanoid" id="E8N4U7"/>
<dbReference type="InterPro" id="IPR020549">
    <property type="entry name" value="YbeY_CS"/>
</dbReference>
<evidence type="ECO:0000256" key="8">
    <source>
        <dbReference type="ARBA" id="ARBA00022833"/>
    </source>
</evidence>
<dbReference type="GO" id="GO:0004521">
    <property type="term" value="F:RNA endonuclease activity"/>
    <property type="evidence" value="ECO:0007669"/>
    <property type="project" value="UniProtKB-UniRule"/>
</dbReference>
<evidence type="ECO:0000256" key="7">
    <source>
        <dbReference type="ARBA" id="ARBA00022801"/>
    </source>
</evidence>
<evidence type="ECO:0000256" key="1">
    <source>
        <dbReference type="ARBA" id="ARBA00010875"/>
    </source>
</evidence>
<dbReference type="GO" id="GO:0008270">
    <property type="term" value="F:zinc ion binding"/>
    <property type="evidence" value="ECO:0007669"/>
    <property type="project" value="UniProtKB-UniRule"/>
</dbReference>
<organism evidence="10 11">
    <name type="scientific">Anaerolinea thermophila (strain DSM 14523 / JCM 11388 / NBRC 100420 / UNI-1)</name>
    <dbReference type="NCBI Taxonomy" id="926569"/>
    <lineage>
        <taxon>Bacteria</taxon>
        <taxon>Bacillati</taxon>
        <taxon>Chloroflexota</taxon>
        <taxon>Anaerolineae</taxon>
        <taxon>Anaerolineales</taxon>
        <taxon>Anaerolineaceae</taxon>
        <taxon>Anaerolinea</taxon>
    </lineage>
</organism>
<dbReference type="InterPro" id="IPR002036">
    <property type="entry name" value="YbeY"/>
</dbReference>
<dbReference type="Proteomes" id="UP000008922">
    <property type="component" value="Chromosome"/>
</dbReference>
<dbReference type="PANTHER" id="PTHR46986">
    <property type="entry name" value="ENDORIBONUCLEASE YBEY, CHLOROPLASTIC"/>
    <property type="match status" value="1"/>
</dbReference>
<proteinExistence type="inferred from homology"/>
<dbReference type="Gene3D" id="3.40.390.30">
    <property type="entry name" value="Metalloproteases ('zincins'), catalytic domain"/>
    <property type="match status" value="1"/>
</dbReference>
<dbReference type="HOGENOM" id="CLU_106710_3_0_0"/>
<dbReference type="STRING" id="926569.ANT_14330"/>
<dbReference type="PANTHER" id="PTHR46986:SF1">
    <property type="entry name" value="ENDORIBONUCLEASE YBEY, CHLOROPLASTIC"/>
    <property type="match status" value="1"/>
</dbReference>
<dbReference type="SUPFAM" id="SSF55486">
    <property type="entry name" value="Metalloproteases ('zincins'), catalytic domain"/>
    <property type="match status" value="1"/>
</dbReference>
<dbReference type="OrthoDB" id="9807740at2"/>
<keyword evidence="5 9" id="KW-0479">Metal-binding</keyword>
<dbReference type="GO" id="GO:0005737">
    <property type="term" value="C:cytoplasm"/>
    <property type="evidence" value="ECO:0007669"/>
    <property type="project" value="UniProtKB-SubCell"/>
</dbReference>
<evidence type="ECO:0000256" key="5">
    <source>
        <dbReference type="ARBA" id="ARBA00022723"/>
    </source>
</evidence>
<dbReference type="EMBL" id="AP012029">
    <property type="protein sequence ID" value="BAJ63461.1"/>
    <property type="molecule type" value="Genomic_DNA"/>
</dbReference>
<dbReference type="KEGG" id="atm:ANT_14330"/>
<evidence type="ECO:0000313" key="11">
    <source>
        <dbReference type="Proteomes" id="UP000008922"/>
    </source>
</evidence>
<sequence>MIYFFVDEAYEALVRKEPLIRAAEETLRVENHSDSDVTISIQNDEALKSLNAQFMGTEAPTDVLSFTMDFFDPETERQYLGDILISYERAEEQAQTAGHSTENELILLIVHGILHLVGYDHGTEEEKSKMWKTQSEILKQLGCEIKRLPE</sequence>